<dbReference type="PROSITE" id="PS50089">
    <property type="entry name" value="ZF_RING_2"/>
    <property type="match status" value="1"/>
</dbReference>
<evidence type="ECO:0000259" key="8">
    <source>
        <dbReference type="PROSITE" id="PS51194"/>
    </source>
</evidence>
<dbReference type="CDD" id="cd18793">
    <property type="entry name" value="SF2_C_SNF"/>
    <property type="match status" value="1"/>
</dbReference>
<protein>
    <recommendedName>
        <fullName evidence="11">Adenosinetriphosphatase</fullName>
    </recommendedName>
</protein>
<dbReference type="Pfam" id="PF00271">
    <property type="entry name" value="Helicase_C"/>
    <property type="match status" value="1"/>
</dbReference>
<evidence type="ECO:0008006" key="11">
    <source>
        <dbReference type="Google" id="ProtNLM"/>
    </source>
</evidence>
<dbReference type="GO" id="GO:0008270">
    <property type="term" value="F:zinc ion binding"/>
    <property type="evidence" value="ECO:0007669"/>
    <property type="project" value="UniProtKB-KW"/>
</dbReference>
<accession>A0A072PSM6</accession>
<evidence type="ECO:0000256" key="5">
    <source>
        <dbReference type="SAM" id="MobiDB-lite"/>
    </source>
</evidence>
<dbReference type="Gene3D" id="3.40.50.300">
    <property type="entry name" value="P-loop containing nucleotide triphosphate hydrolases"/>
    <property type="match status" value="1"/>
</dbReference>
<comment type="caution">
    <text evidence="9">The sequence shown here is derived from an EMBL/GenBank/DDBJ whole genome shotgun (WGS) entry which is preliminary data.</text>
</comment>
<dbReference type="PROSITE" id="PS51192">
    <property type="entry name" value="HELICASE_ATP_BIND_1"/>
    <property type="match status" value="1"/>
</dbReference>
<feature type="compositionally biased region" description="Basic and acidic residues" evidence="5">
    <location>
        <begin position="950"/>
        <end position="962"/>
    </location>
</feature>
<dbReference type="InterPro" id="IPR038718">
    <property type="entry name" value="SNF2-like_sf"/>
</dbReference>
<dbReference type="STRING" id="1182545.A0A072PSM6"/>
<dbReference type="SMART" id="SM00487">
    <property type="entry name" value="DEXDc"/>
    <property type="match status" value="1"/>
</dbReference>
<keyword evidence="4" id="KW-0479">Metal-binding</keyword>
<evidence type="ECO:0000313" key="10">
    <source>
        <dbReference type="Proteomes" id="UP000027920"/>
    </source>
</evidence>
<dbReference type="InterPro" id="IPR027417">
    <property type="entry name" value="P-loop_NTPase"/>
</dbReference>
<dbReference type="EMBL" id="AMGV01000001">
    <property type="protein sequence ID" value="KEF62318.1"/>
    <property type="molecule type" value="Genomic_DNA"/>
</dbReference>
<reference evidence="9 10" key="1">
    <citation type="submission" date="2013-03" db="EMBL/GenBank/DDBJ databases">
        <title>The Genome Sequence of Exophiala aquamarina CBS 119918.</title>
        <authorList>
            <consortium name="The Broad Institute Genomics Platform"/>
            <person name="Cuomo C."/>
            <person name="de Hoog S."/>
            <person name="Gorbushina A."/>
            <person name="Walker B."/>
            <person name="Young S.K."/>
            <person name="Zeng Q."/>
            <person name="Gargeya S."/>
            <person name="Fitzgerald M."/>
            <person name="Haas B."/>
            <person name="Abouelleil A."/>
            <person name="Allen A.W."/>
            <person name="Alvarado L."/>
            <person name="Arachchi H.M."/>
            <person name="Berlin A.M."/>
            <person name="Chapman S.B."/>
            <person name="Gainer-Dewar J."/>
            <person name="Goldberg J."/>
            <person name="Griggs A."/>
            <person name="Gujja S."/>
            <person name="Hansen M."/>
            <person name="Howarth C."/>
            <person name="Imamovic A."/>
            <person name="Ireland A."/>
            <person name="Larimer J."/>
            <person name="McCowan C."/>
            <person name="Murphy C."/>
            <person name="Pearson M."/>
            <person name="Poon T.W."/>
            <person name="Priest M."/>
            <person name="Roberts A."/>
            <person name="Saif S."/>
            <person name="Shea T."/>
            <person name="Sisk P."/>
            <person name="Sykes S."/>
            <person name="Wortman J."/>
            <person name="Nusbaum C."/>
            <person name="Birren B."/>
        </authorList>
    </citation>
    <scope>NUCLEOTIDE SEQUENCE [LARGE SCALE GENOMIC DNA]</scope>
    <source>
        <strain evidence="9 10">CBS 119918</strain>
    </source>
</reference>
<feature type="domain" description="Helicase ATP-binding" evidence="7">
    <location>
        <begin position="399"/>
        <end position="584"/>
    </location>
</feature>
<keyword evidence="10" id="KW-1185">Reference proteome</keyword>
<dbReference type="InterPro" id="IPR014001">
    <property type="entry name" value="Helicase_ATP-bd"/>
</dbReference>
<evidence type="ECO:0000259" key="6">
    <source>
        <dbReference type="PROSITE" id="PS50089"/>
    </source>
</evidence>
<dbReference type="PANTHER" id="PTHR45626">
    <property type="entry name" value="TRANSCRIPTION TERMINATION FACTOR 2-RELATED"/>
    <property type="match status" value="1"/>
</dbReference>
<evidence type="ECO:0000256" key="4">
    <source>
        <dbReference type="PROSITE-ProRule" id="PRU00175"/>
    </source>
</evidence>
<dbReference type="PANTHER" id="PTHR45626:SF52">
    <property type="entry name" value="SINGLE-STRANDED DNA-DEPENDENT ATPASE (EUROFUNG)"/>
    <property type="match status" value="1"/>
</dbReference>
<dbReference type="PROSITE" id="PS51194">
    <property type="entry name" value="HELICASE_CTER"/>
    <property type="match status" value="1"/>
</dbReference>
<feature type="region of interest" description="Disordered" evidence="5">
    <location>
        <begin position="941"/>
        <end position="962"/>
    </location>
</feature>
<dbReference type="SUPFAM" id="SSF52540">
    <property type="entry name" value="P-loop containing nucleoside triphosphate hydrolases"/>
    <property type="match status" value="2"/>
</dbReference>
<dbReference type="GO" id="GO:0005524">
    <property type="term" value="F:ATP binding"/>
    <property type="evidence" value="ECO:0007669"/>
    <property type="project" value="UniProtKB-KW"/>
</dbReference>
<dbReference type="InterPro" id="IPR000330">
    <property type="entry name" value="SNF2_N"/>
</dbReference>
<keyword evidence="4" id="KW-0863">Zinc-finger</keyword>
<dbReference type="AlphaFoldDB" id="A0A072PSM6"/>
<feature type="domain" description="RING-type" evidence="6">
    <location>
        <begin position="728"/>
        <end position="770"/>
    </location>
</feature>
<sequence>MTSLKRPFHNFDQTSTLGEESFEQTLNLDWDSQQFAQDPSRSPPDHRHLSRADHHNTHSWGTVWDEVVGIPRVDIGNAAGGAELTFDENILPPINDTHDAFQTWSFDDHDLGFFATDSLDIPTLMPTVSAESPQPGYEICYGMIYRAKAKLEGNMPEVYRKLNGDMTPTRNYFNEDMIPARNHFLLEVICLDDELFVILPDGTRLAQLNMHLYEALQDHVKSQTIRLEALIHKRKIFEDIAAATRERNAHTSLNINVYGSSSEHERIGRALSNERVWLQRPDWLNPNTTYDNPHTLKLESNDDQVDLEIAPEDEEPSADTNFQQSVNEMYSMLTRDLHLKGISGDARLRSALFAHQEKALDFMIQRESGPIPEGFKLWEPASQDSETWYYHKVTGIKSRTLPTEVGGGILADEMGMGKTFCVLALVVRTLNQAISWSNDAGTHLAEGISPTRILSRATLVVVPSPLLLATWKSEITNRLDVQLKILVHHGSGRPSNPKIMANYDIVLTTYHTLIADHNRSAPTASDVAWYRVVLDEAHFIRRMTTSLHKRVAELDGKFRWCLTGTPIQNDLDDLGSLFAFLRIFPFDRLGVFRKFISVPFKEGGRSRSDGRRALVNLFDAMCIRRTKEHLNLAESTENIHHVFLSQGERNQYHKTKHDMMRALQNLAGDSESRNKFSMFHAQLQLRLLCNHGTFQHQFHWARSRNSRDSRNAREFVLTAAGSDGEVLCAGCAEMVPGILSNRALDLSDTCAHVLCQECRAGSGDGCPVCEASFAPLRRPTITHSQASTEQGYFLPGGYSSKMVALVQDLMQTSLDDKSIVFTCWTTTLDLISQHLHHSHIAFLRIDGEHTFEYRTRTLQQFETDFTIRVLIMTTGVGALGLNIIAASQVFLVEPQWNPTVEAQAIGRTVRIGQRKAVQVTRYIVRDTVEGDIQKLQLRKRGIANMPGQSKEPDDQSIKQELS</sequence>
<dbReference type="RefSeq" id="XP_013264908.1">
    <property type="nucleotide sequence ID" value="XM_013409454.1"/>
</dbReference>
<dbReference type="Pfam" id="PF00176">
    <property type="entry name" value="SNF2-rel_dom"/>
    <property type="match status" value="1"/>
</dbReference>
<proteinExistence type="predicted"/>
<dbReference type="GO" id="GO:0016787">
    <property type="term" value="F:hydrolase activity"/>
    <property type="evidence" value="ECO:0007669"/>
    <property type="project" value="UniProtKB-KW"/>
</dbReference>
<dbReference type="SMART" id="SM00490">
    <property type="entry name" value="HELICc"/>
    <property type="match status" value="1"/>
</dbReference>
<feature type="domain" description="Helicase C-terminal" evidence="8">
    <location>
        <begin position="804"/>
        <end position="953"/>
    </location>
</feature>
<dbReference type="Gene3D" id="3.40.50.10810">
    <property type="entry name" value="Tandem AAA-ATPase domain"/>
    <property type="match status" value="1"/>
</dbReference>
<dbReference type="VEuPathDB" id="FungiDB:A1O9_00290"/>
<keyword evidence="4" id="KW-0862">Zinc</keyword>
<evidence type="ECO:0000256" key="2">
    <source>
        <dbReference type="ARBA" id="ARBA00022801"/>
    </source>
</evidence>
<dbReference type="InterPro" id="IPR050628">
    <property type="entry name" value="SNF2_RAD54_helicase_TF"/>
</dbReference>
<dbReference type="Proteomes" id="UP000027920">
    <property type="component" value="Unassembled WGS sequence"/>
</dbReference>
<name>A0A072PSM6_9EURO</name>
<keyword evidence="2" id="KW-0378">Hydrolase</keyword>
<gene>
    <name evidence="9" type="ORF">A1O9_00290</name>
</gene>
<evidence type="ECO:0000256" key="3">
    <source>
        <dbReference type="ARBA" id="ARBA00022840"/>
    </source>
</evidence>
<organism evidence="9 10">
    <name type="scientific">Exophiala aquamarina CBS 119918</name>
    <dbReference type="NCBI Taxonomy" id="1182545"/>
    <lineage>
        <taxon>Eukaryota</taxon>
        <taxon>Fungi</taxon>
        <taxon>Dikarya</taxon>
        <taxon>Ascomycota</taxon>
        <taxon>Pezizomycotina</taxon>
        <taxon>Eurotiomycetes</taxon>
        <taxon>Chaetothyriomycetidae</taxon>
        <taxon>Chaetothyriales</taxon>
        <taxon>Herpotrichiellaceae</taxon>
        <taxon>Exophiala</taxon>
    </lineage>
</organism>
<keyword evidence="1" id="KW-0547">Nucleotide-binding</keyword>
<keyword evidence="3" id="KW-0067">ATP-binding</keyword>
<dbReference type="HOGENOM" id="CLU_000315_2_7_1"/>
<dbReference type="InterPro" id="IPR049730">
    <property type="entry name" value="SNF2/RAD54-like_C"/>
</dbReference>
<dbReference type="OrthoDB" id="448448at2759"/>
<feature type="compositionally biased region" description="Basic and acidic residues" evidence="5">
    <location>
        <begin position="43"/>
        <end position="53"/>
    </location>
</feature>
<evidence type="ECO:0000256" key="1">
    <source>
        <dbReference type="ARBA" id="ARBA00022741"/>
    </source>
</evidence>
<dbReference type="GO" id="GO:0006281">
    <property type="term" value="P:DNA repair"/>
    <property type="evidence" value="ECO:0007669"/>
    <property type="project" value="TreeGrafter"/>
</dbReference>
<dbReference type="GeneID" id="25275242"/>
<dbReference type="GO" id="GO:0008094">
    <property type="term" value="F:ATP-dependent activity, acting on DNA"/>
    <property type="evidence" value="ECO:0007669"/>
    <property type="project" value="TreeGrafter"/>
</dbReference>
<dbReference type="GO" id="GO:0005634">
    <property type="term" value="C:nucleus"/>
    <property type="evidence" value="ECO:0007669"/>
    <property type="project" value="TreeGrafter"/>
</dbReference>
<dbReference type="InterPro" id="IPR001841">
    <property type="entry name" value="Znf_RING"/>
</dbReference>
<dbReference type="InterPro" id="IPR001650">
    <property type="entry name" value="Helicase_C-like"/>
</dbReference>
<evidence type="ECO:0000313" key="9">
    <source>
        <dbReference type="EMBL" id="KEF62318.1"/>
    </source>
</evidence>
<evidence type="ECO:0000259" key="7">
    <source>
        <dbReference type="PROSITE" id="PS51192"/>
    </source>
</evidence>
<feature type="region of interest" description="Disordered" evidence="5">
    <location>
        <begin position="34"/>
        <end position="53"/>
    </location>
</feature>
<dbReference type="CDD" id="cd18008">
    <property type="entry name" value="DEXDc_SHPRH-like"/>
    <property type="match status" value="1"/>
</dbReference>